<evidence type="ECO:0000256" key="1">
    <source>
        <dbReference type="ARBA" id="ARBA00012513"/>
    </source>
</evidence>
<evidence type="ECO:0000256" key="10">
    <source>
        <dbReference type="PROSITE-ProRule" id="PRU10141"/>
    </source>
</evidence>
<keyword evidence="14" id="KW-1185">Reference proteome</keyword>
<evidence type="ECO:0000256" key="8">
    <source>
        <dbReference type="ARBA" id="ARBA00047899"/>
    </source>
</evidence>
<evidence type="ECO:0000313" key="14">
    <source>
        <dbReference type="Proteomes" id="UP001177003"/>
    </source>
</evidence>
<evidence type="ECO:0000259" key="12">
    <source>
        <dbReference type="PROSITE" id="PS50011"/>
    </source>
</evidence>
<dbReference type="PROSITE" id="PS00107">
    <property type="entry name" value="PROTEIN_KINASE_ATP"/>
    <property type="match status" value="1"/>
</dbReference>
<dbReference type="InterPro" id="IPR000719">
    <property type="entry name" value="Prot_kinase_dom"/>
</dbReference>
<comment type="catalytic activity">
    <reaction evidence="8">
        <text>L-threonyl-[protein] + ATP = O-phospho-L-threonyl-[protein] + ADP + H(+)</text>
        <dbReference type="Rhea" id="RHEA:46608"/>
        <dbReference type="Rhea" id="RHEA-COMP:11060"/>
        <dbReference type="Rhea" id="RHEA-COMP:11605"/>
        <dbReference type="ChEBI" id="CHEBI:15378"/>
        <dbReference type="ChEBI" id="CHEBI:30013"/>
        <dbReference type="ChEBI" id="CHEBI:30616"/>
        <dbReference type="ChEBI" id="CHEBI:61977"/>
        <dbReference type="ChEBI" id="CHEBI:456216"/>
        <dbReference type="EC" id="2.7.11.1"/>
    </reaction>
</comment>
<dbReference type="SMART" id="SM00220">
    <property type="entry name" value="S_TKc"/>
    <property type="match status" value="1"/>
</dbReference>
<feature type="domain" description="Protein kinase" evidence="12">
    <location>
        <begin position="126"/>
        <end position="314"/>
    </location>
</feature>
<dbReference type="PANTHER" id="PTHR24351">
    <property type="entry name" value="RIBOSOMAL PROTEIN S6 KINASE"/>
    <property type="match status" value="1"/>
</dbReference>
<evidence type="ECO:0000256" key="4">
    <source>
        <dbReference type="ARBA" id="ARBA00022679"/>
    </source>
</evidence>
<organism evidence="13 14">
    <name type="scientific">Lactuca saligna</name>
    <name type="common">Willowleaf lettuce</name>
    <dbReference type="NCBI Taxonomy" id="75948"/>
    <lineage>
        <taxon>Eukaryota</taxon>
        <taxon>Viridiplantae</taxon>
        <taxon>Streptophyta</taxon>
        <taxon>Embryophyta</taxon>
        <taxon>Tracheophyta</taxon>
        <taxon>Spermatophyta</taxon>
        <taxon>Magnoliopsida</taxon>
        <taxon>eudicotyledons</taxon>
        <taxon>Gunneridae</taxon>
        <taxon>Pentapetalae</taxon>
        <taxon>asterids</taxon>
        <taxon>campanulids</taxon>
        <taxon>Asterales</taxon>
        <taxon>Asteraceae</taxon>
        <taxon>Cichorioideae</taxon>
        <taxon>Cichorieae</taxon>
        <taxon>Lactucinae</taxon>
        <taxon>Lactuca</taxon>
    </lineage>
</organism>
<protein>
    <recommendedName>
        <fullName evidence="1">non-specific serine/threonine protein kinase</fullName>
        <ecNumber evidence="1">2.7.11.1</ecNumber>
    </recommendedName>
</protein>
<dbReference type="Gene3D" id="1.10.510.10">
    <property type="entry name" value="Transferase(Phosphotransferase) domain 1"/>
    <property type="match status" value="1"/>
</dbReference>
<dbReference type="AlphaFoldDB" id="A0AA36EK33"/>
<dbReference type="GO" id="GO:0004674">
    <property type="term" value="F:protein serine/threonine kinase activity"/>
    <property type="evidence" value="ECO:0007669"/>
    <property type="project" value="UniProtKB-KW"/>
</dbReference>
<evidence type="ECO:0000256" key="7">
    <source>
        <dbReference type="ARBA" id="ARBA00022840"/>
    </source>
</evidence>
<gene>
    <name evidence="13" type="ORF">LSALG_LOCUS35174</name>
</gene>
<dbReference type="InterPro" id="IPR045270">
    <property type="entry name" value="STKc_AGC"/>
</dbReference>
<keyword evidence="6" id="KW-0418">Kinase</keyword>
<sequence>MVSSQLTALIENKPFKSSKNYFQFPKNPPNETSDTLELDFSDTFGPLPLPACNSEIPSDGLVVIYSRSHSLVGPTPCVSHLLNLRKLTICETDESLEDFSDVIDKEIEEEDSENGCKVKTIGLEDFEIMKVVGQGDFGKVYQVRKRDSLEIYAMKVVRKDKIVEKNHAEYMKAERDILTKIDHPFIVQLRYSFQTKYRLYLVLDFVNGGHLFFQLYHHGLFREDLARIYATEIVSAVSHLHANRIMHRDLKPENILLDVEGHSLLTDFGLAKEFDENARSNSLCGTIEYMSPEIILGKGHDKADDWWSVGILLF</sequence>
<reference evidence="13" key="1">
    <citation type="submission" date="2023-04" db="EMBL/GenBank/DDBJ databases">
        <authorList>
            <person name="Vijverberg K."/>
            <person name="Xiong W."/>
            <person name="Schranz E."/>
        </authorList>
    </citation>
    <scope>NUCLEOTIDE SEQUENCE</scope>
</reference>
<dbReference type="FunFam" id="1.10.510.10:FF:000551">
    <property type="entry name" value="Non-specific serine/threonine protein kinase"/>
    <property type="match status" value="1"/>
</dbReference>
<evidence type="ECO:0000256" key="9">
    <source>
        <dbReference type="ARBA" id="ARBA00048679"/>
    </source>
</evidence>
<dbReference type="PROSITE" id="PS00108">
    <property type="entry name" value="PROTEIN_KINASE_ST"/>
    <property type="match status" value="1"/>
</dbReference>
<dbReference type="EC" id="2.7.11.1" evidence="1"/>
<dbReference type="CDD" id="cd05123">
    <property type="entry name" value="STKc_AGC"/>
    <property type="match status" value="1"/>
</dbReference>
<evidence type="ECO:0000256" key="5">
    <source>
        <dbReference type="ARBA" id="ARBA00022741"/>
    </source>
</evidence>
<dbReference type="InterPro" id="IPR011009">
    <property type="entry name" value="Kinase-like_dom_sf"/>
</dbReference>
<keyword evidence="4" id="KW-0808">Transferase</keyword>
<keyword evidence="5 10" id="KW-0547">Nucleotide-binding</keyword>
<dbReference type="Proteomes" id="UP001177003">
    <property type="component" value="Chromosome 8"/>
</dbReference>
<keyword evidence="7 10" id="KW-0067">ATP-binding</keyword>
<proteinExistence type="inferred from homology"/>
<dbReference type="Pfam" id="PF00069">
    <property type="entry name" value="Pkinase"/>
    <property type="match status" value="1"/>
</dbReference>
<evidence type="ECO:0000256" key="3">
    <source>
        <dbReference type="ARBA" id="ARBA00022553"/>
    </source>
</evidence>
<dbReference type="SUPFAM" id="SSF56112">
    <property type="entry name" value="Protein kinase-like (PK-like)"/>
    <property type="match status" value="1"/>
</dbReference>
<evidence type="ECO:0000256" key="11">
    <source>
        <dbReference type="RuleBase" id="RU000304"/>
    </source>
</evidence>
<comment type="catalytic activity">
    <reaction evidence="9">
        <text>L-seryl-[protein] + ATP = O-phospho-L-seryl-[protein] + ADP + H(+)</text>
        <dbReference type="Rhea" id="RHEA:17989"/>
        <dbReference type="Rhea" id="RHEA-COMP:9863"/>
        <dbReference type="Rhea" id="RHEA-COMP:11604"/>
        <dbReference type="ChEBI" id="CHEBI:15378"/>
        <dbReference type="ChEBI" id="CHEBI:29999"/>
        <dbReference type="ChEBI" id="CHEBI:30616"/>
        <dbReference type="ChEBI" id="CHEBI:83421"/>
        <dbReference type="ChEBI" id="CHEBI:456216"/>
        <dbReference type="EC" id="2.7.11.1"/>
    </reaction>
</comment>
<dbReference type="EMBL" id="OX465084">
    <property type="protein sequence ID" value="CAI9296290.1"/>
    <property type="molecule type" value="Genomic_DNA"/>
</dbReference>
<keyword evidence="2 11" id="KW-0723">Serine/threonine-protein kinase</keyword>
<dbReference type="GO" id="GO:0005524">
    <property type="term" value="F:ATP binding"/>
    <property type="evidence" value="ECO:0007669"/>
    <property type="project" value="UniProtKB-UniRule"/>
</dbReference>
<evidence type="ECO:0000313" key="13">
    <source>
        <dbReference type="EMBL" id="CAI9296290.1"/>
    </source>
</evidence>
<keyword evidence="3" id="KW-0597">Phosphoprotein</keyword>
<feature type="binding site" evidence="10">
    <location>
        <position position="159"/>
    </location>
    <ligand>
        <name>ATP</name>
        <dbReference type="ChEBI" id="CHEBI:30616"/>
    </ligand>
</feature>
<dbReference type="Gene3D" id="3.30.200.20">
    <property type="entry name" value="Phosphorylase Kinase, domain 1"/>
    <property type="match status" value="1"/>
</dbReference>
<dbReference type="FunFam" id="3.30.200.20:FF:000048">
    <property type="entry name" value="Non-specific serine/threonine protein kinase"/>
    <property type="match status" value="1"/>
</dbReference>
<accession>A0AA36EK33</accession>
<evidence type="ECO:0000256" key="2">
    <source>
        <dbReference type="ARBA" id="ARBA00022527"/>
    </source>
</evidence>
<evidence type="ECO:0000256" key="6">
    <source>
        <dbReference type="ARBA" id="ARBA00022777"/>
    </source>
</evidence>
<dbReference type="InterPro" id="IPR017441">
    <property type="entry name" value="Protein_kinase_ATP_BS"/>
</dbReference>
<dbReference type="InterPro" id="IPR008271">
    <property type="entry name" value="Ser/Thr_kinase_AS"/>
</dbReference>
<dbReference type="PROSITE" id="PS50011">
    <property type="entry name" value="PROTEIN_KINASE_DOM"/>
    <property type="match status" value="1"/>
</dbReference>
<comment type="similarity">
    <text evidence="11">Belongs to the protein kinase superfamily.</text>
</comment>
<name>A0AA36EK33_LACSI</name>